<dbReference type="InterPro" id="IPR006119">
    <property type="entry name" value="Resolv_N"/>
</dbReference>
<dbReference type="InterPro" id="IPR036162">
    <property type="entry name" value="Resolvase-like_N_sf"/>
</dbReference>
<dbReference type="GO" id="GO:0003677">
    <property type="term" value="F:DNA binding"/>
    <property type="evidence" value="ECO:0007669"/>
    <property type="project" value="InterPro"/>
</dbReference>
<protein>
    <submittedName>
        <fullName evidence="4">Integrase</fullName>
    </submittedName>
</protein>
<evidence type="ECO:0000256" key="2">
    <source>
        <dbReference type="SAM" id="MobiDB-lite"/>
    </source>
</evidence>
<proteinExistence type="inferred from homology"/>
<dbReference type="SUPFAM" id="SSF53041">
    <property type="entry name" value="Resolvase-like"/>
    <property type="match status" value="1"/>
</dbReference>
<evidence type="ECO:0000259" key="3">
    <source>
        <dbReference type="PROSITE" id="PS51736"/>
    </source>
</evidence>
<feature type="compositionally biased region" description="Basic and acidic residues" evidence="2">
    <location>
        <begin position="130"/>
        <end position="141"/>
    </location>
</feature>
<sequence length="191" mass="20824">MKIGYARTSTTDQVAGLEAQARDLSANGCERIFREQVSGSSTDRPQLGAAFDHMRAGDVLVVTKPDRLARSTADLLRLVEEVKAKGCGLIVLSMNGMTLDTTSPTSKMMLTMLAAVAEFERDIMKERQREGISKAKAEGRYQGRKPTARSQAEQVQVLAAEGVSATEIAKRLGMGRTSVYRCLRDTVTPRV</sequence>
<evidence type="ECO:0000313" key="4">
    <source>
        <dbReference type="EMBL" id="OUI91227.1"/>
    </source>
</evidence>
<feature type="domain" description="Resolvase/invertase-type recombinase catalytic" evidence="3">
    <location>
        <begin position="1"/>
        <end position="139"/>
    </location>
</feature>
<dbReference type="GO" id="GO:0000150">
    <property type="term" value="F:DNA strand exchange activity"/>
    <property type="evidence" value="ECO:0007669"/>
    <property type="project" value="InterPro"/>
</dbReference>
<gene>
    <name evidence="4" type="ORF">HK17_12615</name>
</gene>
<comment type="similarity">
    <text evidence="1">Belongs to the site-specific recombinase resolvase family.</text>
</comment>
<dbReference type="SUPFAM" id="SSF46689">
    <property type="entry name" value="Homeodomain-like"/>
    <property type="match status" value="1"/>
</dbReference>
<feature type="region of interest" description="Disordered" evidence="2">
    <location>
        <begin position="130"/>
        <end position="153"/>
    </location>
</feature>
<name>A0A252AN38_9PROT</name>
<dbReference type="InterPro" id="IPR009057">
    <property type="entry name" value="Homeodomain-like_sf"/>
</dbReference>
<dbReference type="Pfam" id="PF02796">
    <property type="entry name" value="HTH_7"/>
    <property type="match status" value="1"/>
</dbReference>
<dbReference type="Gene3D" id="1.10.10.60">
    <property type="entry name" value="Homeodomain-like"/>
    <property type="match status" value="1"/>
</dbReference>
<dbReference type="CDD" id="cd03768">
    <property type="entry name" value="SR_ResInv"/>
    <property type="match status" value="1"/>
</dbReference>
<dbReference type="PANTHER" id="PTHR30461:SF26">
    <property type="entry name" value="RESOLVASE HOMOLOG YNEB"/>
    <property type="match status" value="1"/>
</dbReference>
<comment type="caution">
    <text evidence="4">The sequence shown here is derived from an EMBL/GenBank/DDBJ whole genome shotgun (WGS) entry which is preliminary data.</text>
</comment>
<dbReference type="InterPro" id="IPR050639">
    <property type="entry name" value="SSR_resolvase"/>
</dbReference>
<dbReference type="Gene3D" id="3.40.50.1390">
    <property type="entry name" value="Resolvase, N-terminal catalytic domain"/>
    <property type="match status" value="1"/>
</dbReference>
<dbReference type="SMART" id="SM00857">
    <property type="entry name" value="Resolvase"/>
    <property type="match status" value="1"/>
</dbReference>
<dbReference type="AlphaFoldDB" id="A0A252AN38"/>
<dbReference type="EMBL" id="JOPA01000042">
    <property type="protein sequence ID" value="OUI91227.1"/>
    <property type="molecule type" value="Genomic_DNA"/>
</dbReference>
<reference evidence="5" key="1">
    <citation type="submission" date="2014-06" db="EMBL/GenBank/DDBJ databases">
        <authorList>
            <person name="Winans N.J."/>
            <person name="Newell P.D."/>
            <person name="Douglas A.E."/>
        </authorList>
    </citation>
    <scope>NUCLEOTIDE SEQUENCE [LARGE SCALE GENOMIC DNA]</scope>
</reference>
<dbReference type="RefSeq" id="WP_086659957.1">
    <property type="nucleotide sequence ID" value="NZ_JAJAOC010000003.1"/>
</dbReference>
<dbReference type="PANTHER" id="PTHR30461">
    <property type="entry name" value="DNA-INVERTASE FROM LAMBDOID PROPHAGE"/>
    <property type="match status" value="1"/>
</dbReference>
<organism evidence="4 5">
    <name type="scientific">Acetobacter indonesiensis</name>
    <dbReference type="NCBI Taxonomy" id="104101"/>
    <lineage>
        <taxon>Bacteria</taxon>
        <taxon>Pseudomonadati</taxon>
        <taxon>Pseudomonadota</taxon>
        <taxon>Alphaproteobacteria</taxon>
        <taxon>Acetobacterales</taxon>
        <taxon>Acetobacteraceae</taxon>
        <taxon>Acetobacter</taxon>
    </lineage>
</organism>
<dbReference type="PROSITE" id="PS51736">
    <property type="entry name" value="RECOMBINASES_3"/>
    <property type="match status" value="1"/>
</dbReference>
<dbReference type="InterPro" id="IPR006120">
    <property type="entry name" value="Resolvase_HTH_dom"/>
</dbReference>
<accession>A0A252AN38</accession>
<dbReference type="Proteomes" id="UP000194641">
    <property type="component" value="Unassembled WGS sequence"/>
</dbReference>
<evidence type="ECO:0000256" key="1">
    <source>
        <dbReference type="ARBA" id="ARBA00009913"/>
    </source>
</evidence>
<dbReference type="Pfam" id="PF00239">
    <property type="entry name" value="Resolvase"/>
    <property type="match status" value="1"/>
</dbReference>
<evidence type="ECO:0000313" key="5">
    <source>
        <dbReference type="Proteomes" id="UP000194641"/>
    </source>
</evidence>